<dbReference type="AlphaFoldDB" id="A0A382FJ09"/>
<name>A0A382FJ09_9ZZZZ</name>
<feature type="non-terminal residue" evidence="1">
    <location>
        <position position="53"/>
    </location>
</feature>
<accession>A0A382FJ09</accession>
<dbReference type="EMBL" id="UINC01050083">
    <property type="protein sequence ID" value="SVB62635.1"/>
    <property type="molecule type" value="Genomic_DNA"/>
</dbReference>
<dbReference type="Gene3D" id="1.10.10.10">
    <property type="entry name" value="Winged helix-like DNA-binding domain superfamily/Winged helix DNA-binding domain"/>
    <property type="match status" value="1"/>
</dbReference>
<sequence>MNPESLNAMSRNFWNSAILRAGLKLDVFGLLENNGSKAAGISGSELSEVIGAD</sequence>
<protein>
    <recommendedName>
        <fullName evidence="2">Acetylserotonin O-methyltransferase dimerisation domain-containing protein</fullName>
    </recommendedName>
</protein>
<proteinExistence type="predicted"/>
<gene>
    <name evidence="1" type="ORF">METZ01_LOCUS215489</name>
</gene>
<organism evidence="1">
    <name type="scientific">marine metagenome</name>
    <dbReference type="NCBI Taxonomy" id="408172"/>
    <lineage>
        <taxon>unclassified sequences</taxon>
        <taxon>metagenomes</taxon>
        <taxon>ecological metagenomes</taxon>
    </lineage>
</organism>
<reference evidence="1" key="1">
    <citation type="submission" date="2018-05" db="EMBL/GenBank/DDBJ databases">
        <authorList>
            <person name="Lanie J.A."/>
            <person name="Ng W.-L."/>
            <person name="Kazmierczak K.M."/>
            <person name="Andrzejewski T.M."/>
            <person name="Davidsen T.M."/>
            <person name="Wayne K.J."/>
            <person name="Tettelin H."/>
            <person name="Glass J.I."/>
            <person name="Rusch D."/>
            <person name="Podicherti R."/>
            <person name="Tsui H.-C.T."/>
            <person name="Winkler M.E."/>
        </authorList>
    </citation>
    <scope>NUCLEOTIDE SEQUENCE</scope>
</reference>
<evidence type="ECO:0008006" key="2">
    <source>
        <dbReference type="Google" id="ProtNLM"/>
    </source>
</evidence>
<evidence type="ECO:0000313" key="1">
    <source>
        <dbReference type="EMBL" id="SVB62635.1"/>
    </source>
</evidence>
<dbReference type="InterPro" id="IPR036388">
    <property type="entry name" value="WH-like_DNA-bd_sf"/>
</dbReference>